<dbReference type="Proteomes" id="UP000886523">
    <property type="component" value="Unassembled WGS sequence"/>
</dbReference>
<dbReference type="InterPro" id="IPR052406">
    <property type="entry name" value="Chromatin_Remodeling_Comp"/>
</dbReference>
<feature type="compositionally biased region" description="Basic and acidic residues" evidence="5">
    <location>
        <begin position="405"/>
        <end position="421"/>
    </location>
</feature>
<dbReference type="GO" id="GO:0003677">
    <property type="term" value="F:DNA binding"/>
    <property type="evidence" value="ECO:0007669"/>
    <property type="project" value="InterPro"/>
</dbReference>
<evidence type="ECO:0000256" key="1">
    <source>
        <dbReference type="ARBA" id="ARBA00022853"/>
    </source>
</evidence>
<organism evidence="7 8">
    <name type="scientific">Hydnum rufescens UP504</name>
    <dbReference type="NCBI Taxonomy" id="1448309"/>
    <lineage>
        <taxon>Eukaryota</taxon>
        <taxon>Fungi</taxon>
        <taxon>Dikarya</taxon>
        <taxon>Basidiomycota</taxon>
        <taxon>Agaricomycotina</taxon>
        <taxon>Agaricomycetes</taxon>
        <taxon>Cantharellales</taxon>
        <taxon>Hydnaceae</taxon>
        <taxon>Hydnum</taxon>
    </lineage>
</organism>
<feature type="region of interest" description="Disordered" evidence="5">
    <location>
        <begin position="398"/>
        <end position="421"/>
    </location>
</feature>
<dbReference type="OrthoDB" id="338531at2759"/>
<comment type="caution">
    <text evidence="7">The sequence shown here is derived from an EMBL/GenBank/DDBJ whole genome shotgun (WGS) entry which is preliminary data.</text>
</comment>
<reference evidence="7" key="1">
    <citation type="journal article" date="2020" name="Nat. Commun.">
        <title>Large-scale genome sequencing of mycorrhizal fungi provides insights into the early evolution of symbiotic traits.</title>
        <authorList>
            <person name="Miyauchi S."/>
            <person name="Kiss E."/>
            <person name="Kuo A."/>
            <person name="Drula E."/>
            <person name="Kohler A."/>
            <person name="Sanchez-Garcia M."/>
            <person name="Morin E."/>
            <person name="Andreopoulos B."/>
            <person name="Barry K.W."/>
            <person name="Bonito G."/>
            <person name="Buee M."/>
            <person name="Carver A."/>
            <person name="Chen C."/>
            <person name="Cichocki N."/>
            <person name="Clum A."/>
            <person name="Culley D."/>
            <person name="Crous P.W."/>
            <person name="Fauchery L."/>
            <person name="Girlanda M."/>
            <person name="Hayes R.D."/>
            <person name="Keri Z."/>
            <person name="LaButti K."/>
            <person name="Lipzen A."/>
            <person name="Lombard V."/>
            <person name="Magnuson J."/>
            <person name="Maillard F."/>
            <person name="Murat C."/>
            <person name="Nolan M."/>
            <person name="Ohm R.A."/>
            <person name="Pangilinan J."/>
            <person name="Pereira M.F."/>
            <person name="Perotto S."/>
            <person name="Peter M."/>
            <person name="Pfister S."/>
            <person name="Riley R."/>
            <person name="Sitrit Y."/>
            <person name="Stielow J.B."/>
            <person name="Szollosi G."/>
            <person name="Zifcakova L."/>
            <person name="Stursova M."/>
            <person name="Spatafora J.W."/>
            <person name="Tedersoo L."/>
            <person name="Vaario L.M."/>
            <person name="Yamada A."/>
            <person name="Yan M."/>
            <person name="Wang P."/>
            <person name="Xu J."/>
            <person name="Bruns T."/>
            <person name="Baldrian P."/>
            <person name="Vilgalys R."/>
            <person name="Dunand C."/>
            <person name="Henrissat B."/>
            <person name="Grigoriev I.V."/>
            <person name="Hibbett D."/>
            <person name="Nagy L.G."/>
            <person name="Martin F.M."/>
        </authorList>
    </citation>
    <scope>NUCLEOTIDE SEQUENCE</scope>
    <source>
        <strain evidence="7">UP504</strain>
    </source>
</reference>
<dbReference type="PANTHER" id="PTHR22970:SF14">
    <property type="entry name" value="AT-RICH INTERACTIVE DOMAIN-CONTAINING PROTEIN 2"/>
    <property type="match status" value="1"/>
</dbReference>
<dbReference type="GO" id="GO:0006355">
    <property type="term" value="P:regulation of DNA-templated transcription"/>
    <property type="evidence" value="ECO:0007669"/>
    <property type="project" value="InterPro"/>
</dbReference>
<feature type="region of interest" description="Disordered" evidence="5">
    <location>
        <begin position="88"/>
        <end position="107"/>
    </location>
</feature>
<dbReference type="AlphaFoldDB" id="A0A9P6AXH0"/>
<feature type="region of interest" description="Disordered" evidence="5">
    <location>
        <begin position="335"/>
        <end position="355"/>
    </location>
</feature>
<evidence type="ECO:0000256" key="2">
    <source>
        <dbReference type="ARBA" id="ARBA00023015"/>
    </source>
</evidence>
<accession>A0A9P6AXH0</accession>
<protein>
    <recommendedName>
        <fullName evidence="6">RFX-type winged-helix domain-containing protein</fullName>
    </recommendedName>
</protein>
<feature type="compositionally biased region" description="Pro residues" evidence="5">
    <location>
        <begin position="94"/>
        <end position="105"/>
    </location>
</feature>
<feature type="region of interest" description="Disordered" evidence="5">
    <location>
        <begin position="455"/>
        <end position="479"/>
    </location>
</feature>
<keyword evidence="8" id="KW-1185">Reference proteome</keyword>
<keyword evidence="2" id="KW-0805">Transcription regulation</keyword>
<evidence type="ECO:0000256" key="3">
    <source>
        <dbReference type="ARBA" id="ARBA00023163"/>
    </source>
</evidence>
<dbReference type="PANTHER" id="PTHR22970">
    <property type="entry name" value="AT-RICH INTERACTIVE DOMAIN-CONTAINING PROTEIN 2"/>
    <property type="match status" value="1"/>
</dbReference>
<keyword evidence="1" id="KW-0156">Chromatin regulator</keyword>
<dbReference type="GO" id="GO:0016586">
    <property type="term" value="C:RSC-type complex"/>
    <property type="evidence" value="ECO:0007669"/>
    <property type="project" value="TreeGrafter"/>
</dbReference>
<proteinExistence type="predicted"/>
<feature type="domain" description="RFX-type winged-helix" evidence="6">
    <location>
        <begin position="178"/>
        <end position="253"/>
    </location>
</feature>
<dbReference type="EMBL" id="MU128969">
    <property type="protein sequence ID" value="KAF9513672.1"/>
    <property type="molecule type" value="Genomic_DNA"/>
</dbReference>
<evidence type="ECO:0000313" key="7">
    <source>
        <dbReference type="EMBL" id="KAF9513672.1"/>
    </source>
</evidence>
<keyword evidence="4" id="KW-0539">Nucleus</keyword>
<feature type="compositionally biased region" description="Acidic residues" evidence="5">
    <location>
        <begin position="457"/>
        <end position="473"/>
    </location>
</feature>
<dbReference type="InterPro" id="IPR003150">
    <property type="entry name" value="DNA-bd_RFX"/>
</dbReference>
<evidence type="ECO:0000313" key="8">
    <source>
        <dbReference type="Proteomes" id="UP000886523"/>
    </source>
</evidence>
<evidence type="ECO:0000256" key="5">
    <source>
        <dbReference type="SAM" id="MobiDB-lite"/>
    </source>
</evidence>
<name>A0A9P6AXH0_9AGAM</name>
<dbReference type="PROSITE" id="PS51526">
    <property type="entry name" value="RFX_DBD"/>
    <property type="match status" value="1"/>
</dbReference>
<keyword evidence="3" id="KW-0804">Transcription</keyword>
<dbReference type="GO" id="GO:0006325">
    <property type="term" value="P:chromatin organization"/>
    <property type="evidence" value="ECO:0007669"/>
    <property type="project" value="UniProtKB-KW"/>
</dbReference>
<evidence type="ECO:0000259" key="6">
    <source>
        <dbReference type="PROSITE" id="PS51526"/>
    </source>
</evidence>
<gene>
    <name evidence="7" type="ORF">BS47DRAFT_1343897</name>
</gene>
<sequence>MLRVIIAILGLPPDEVNTELIVYALELLQAIGPLLPTVKKGKSPYGPVPVLRLEKLVGDSVDRAIIIPALNLLTLLMTTNPAIPPDSPDYYLPPYNPQPNSPPSPTQLCSRRAFLLSRNLGSTVRLLVGIIRYEQAVETRVVPIGPPIKTAAVEDEVPYELTEADLARLAPIPEPERSFEWMRIMFEYSPGSEQTQVTFWNLYKDTFSPYSEYPMLQAADIIRNVTIQFTEANASVVHGANQRFVIQNIKRRPKAAPPHRFKCNWLSATCTSAPLSSSNTLYEHVLSHLEADKDPQKCLWGANTFSHISPKHPIRETPLATTSDHIAFRCRRDIPPRDAAARPPPPPPSTTLTHVTAASGQTTPTSLLGLYSLRLLFWAAFPSTEAAPVPDENRFGFPALPLSQHEQKEERGQSEIREAERRGRQAFRNVRNMLLEVHVPDEGIMGWVAEMVSRTYDDEDEDDEDDGAVESSEDIVKAA</sequence>
<evidence type="ECO:0000256" key="4">
    <source>
        <dbReference type="ARBA" id="ARBA00023242"/>
    </source>
</evidence>